<dbReference type="AlphaFoldDB" id="A0A8B6HLL5"/>
<dbReference type="EMBL" id="UYJE01010218">
    <property type="protein sequence ID" value="VDI80993.1"/>
    <property type="molecule type" value="Genomic_DNA"/>
</dbReference>
<keyword evidence="3" id="KW-0862">Zinc</keyword>
<dbReference type="GO" id="GO:0008270">
    <property type="term" value="F:zinc ion binding"/>
    <property type="evidence" value="ECO:0007669"/>
    <property type="project" value="UniProtKB-KW"/>
</dbReference>
<keyword evidence="2" id="KW-0863">Zinc-finger</keyword>
<proteinExistence type="predicted"/>
<keyword evidence="7" id="KW-1185">Reference proteome</keyword>
<organism evidence="6 7">
    <name type="scientific">Mytilus galloprovincialis</name>
    <name type="common">Mediterranean mussel</name>
    <dbReference type="NCBI Taxonomy" id="29158"/>
    <lineage>
        <taxon>Eukaryota</taxon>
        <taxon>Metazoa</taxon>
        <taxon>Spiralia</taxon>
        <taxon>Lophotrochozoa</taxon>
        <taxon>Mollusca</taxon>
        <taxon>Bivalvia</taxon>
        <taxon>Autobranchia</taxon>
        <taxon>Pteriomorphia</taxon>
        <taxon>Mytilida</taxon>
        <taxon>Mytiloidea</taxon>
        <taxon>Mytilidae</taxon>
        <taxon>Mytilinae</taxon>
        <taxon>Mytilus</taxon>
    </lineage>
</organism>
<evidence type="ECO:0000256" key="2">
    <source>
        <dbReference type="ARBA" id="ARBA00022771"/>
    </source>
</evidence>
<name>A0A8B6HLL5_MYTGA</name>
<evidence type="ECO:0000313" key="6">
    <source>
        <dbReference type="EMBL" id="VDI80993.1"/>
    </source>
</evidence>
<keyword evidence="4" id="KW-0175">Coiled coil</keyword>
<feature type="domain" description="MYND-type" evidence="5">
    <location>
        <begin position="55"/>
        <end position="76"/>
    </location>
</feature>
<accession>A0A8B6HLL5</accession>
<sequence length="134" mass="16260">MTSKESLLDTYQVRQSVNVTCPIYARYELNSNALRCVFEKNKIYFIDFSYHEKTQKVNYCNQTCQKLHWSTHKKFCKSLAEQYVRIEEMKKKEEELKQKEEELKKHKEDIEKRKGEIETLVEQKEEIEKQIAEQ</sequence>
<dbReference type="Proteomes" id="UP000596742">
    <property type="component" value="Unassembled WGS sequence"/>
</dbReference>
<dbReference type="InterPro" id="IPR002893">
    <property type="entry name" value="Znf_MYND"/>
</dbReference>
<evidence type="ECO:0000313" key="7">
    <source>
        <dbReference type="Proteomes" id="UP000596742"/>
    </source>
</evidence>
<gene>
    <name evidence="6" type="ORF">MGAL_10B074301</name>
</gene>
<protein>
    <recommendedName>
        <fullName evidence="5">MYND-type domain-containing protein</fullName>
    </recommendedName>
</protein>
<reference evidence="6" key="1">
    <citation type="submission" date="2018-11" db="EMBL/GenBank/DDBJ databases">
        <authorList>
            <person name="Alioto T."/>
            <person name="Alioto T."/>
        </authorList>
    </citation>
    <scope>NUCLEOTIDE SEQUENCE</scope>
</reference>
<dbReference type="OrthoDB" id="10070229at2759"/>
<evidence type="ECO:0000256" key="1">
    <source>
        <dbReference type="ARBA" id="ARBA00022723"/>
    </source>
</evidence>
<comment type="caution">
    <text evidence="6">The sequence shown here is derived from an EMBL/GenBank/DDBJ whole genome shotgun (WGS) entry which is preliminary data.</text>
</comment>
<keyword evidence="1" id="KW-0479">Metal-binding</keyword>
<evidence type="ECO:0000259" key="5">
    <source>
        <dbReference type="Pfam" id="PF01753"/>
    </source>
</evidence>
<evidence type="ECO:0000256" key="4">
    <source>
        <dbReference type="SAM" id="Coils"/>
    </source>
</evidence>
<feature type="coiled-coil region" evidence="4">
    <location>
        <begin position="76"/>
        <end position="130"/>
    </location>
</feature>
<dbReference type="SUPFAM" id="SSF144232">
    <property type="entry name" value="HIT/MYND zinc finger-like"/>
    <property type="match status" value="1"/>
</dbReference>
<evidence type="ECO:0000256" key="3">
    <source>
        <dbReference type="ARBA" id="ARBA00022833"/>
    </source>
</evidence>
<dbReference type="Pfam" id="PF01753">
    <property type="entry name" value="zf-MYND"/>
    <property type="match status" value="1"/>
</dbReference>
<dbReference type="Gene3D" id="6.10.140.2220">
    <property type="match status" value="1"/>
</dbReference>